<gene>
    <name evidence="4" type="ORF">Ae201684_005549</name>
</gene>
<feature type="region of interest" description="Disordered" evidence="1">
    <location>
        <begin position="48"/>
        <end position="164"/>
    </location>
</feature>
<dbReference type="InterPro" id="IPR013103">
    <property type="entry name" value="RVT_2"/>
</dbReference>
<dbReference type="EMBL" id="VJMJ01000071">
    <property type="protein sequence ID" value="KAF0738621.1"/>
    <property type="molecule type" value="Genomic_DNA"/>
</dbReference>
<evidence type="ECO:0000259" key="3">
    <source>
        <dbReference type="Pfam" id="PF25597"/>
    </source>
</evidence>
<name>A0A6G0XEM6_9STRA</name>
<evidence type="ECO:0000313" key="5">
    <source>
        <dbReference type="Proteomes" id="UP000481153"/>
    </source>
</evidence>
<proteinExistence type="predicted"/>
<accession>A0A6G0XEM6</accession>
<comment type="caution">
    <text evidence="4">The sequence shown here is derived from an EMBL/GenBank/DDBJ whole genome shotgun (WGS) entry which is preliminary data.</text>
</comment>
<organism evidence="4 5">
    <name type="scientific">Aphanomyces euteiches</name>
    <dbReference type="NCBI Taxonomy" id="100861"/>
    <lineage>
        <taxon>Eukaryota</taxon>
        <taxon>Sar</taxon>
        <taxon>Stramenopiles</taxon>
        <taxon>Oomycota</taxon>
        <taxon>Saprolegniomycetes</taxon>
        <taxon>Saprolegniales</taxon>
        <taxon>Verrucalvaceae</taxon>
        <taxon>Aphanomyces</taxon>
    </lineage>
</organism>
<feature type="compositionally biased region" description="Pro residues" evidence="1">
    <location>
        <begin position="123"/>
        <end position="135"/>
    </location>
</feature>
<evidence type="ECO:0000256" key="1">
    <source>
        <dbReference type="SAM" id="MobiDB-lite"/>
    </source>
</evidence>
<evidence type="ECO:0000313" key="4">
    <source>
        <dbReference type="EMBL" id="KAF0738621.1"/>
    </source>
</evidence>
<dbReference type="InterPro" id="IPR043502">
    <property type="entry name" value="DNA/RNA_pol_sf"/>
</dbReference>
<dbReference type="Pfam" id="PF07727">
    <property type="entry name" value="RVT_2"/>
    <property type="match status" value="1"/>
</dbReference>
<dbReference type="SUPFAM" id="SSF56672">
    <property type="entry name" value="DNA/RNA polymerases"/>
    <property type="match status" value="1"/>
</dbReference>
<dbReference type="VEuPathDB" id="FungiDB:AeMF1_016189"/>
<evidence type="ECO:0000259" key="2">
    <source>
        <dbReference type="Pfam" id="PF07727"/>
    </source>
</evidence>
<feature type="compositionally biased region" description="Low complexity" evidence="1">
    <location>
        <begin position="103"/>
        <end position="122"/>
    </location>
</feature>
<sequence>MYIGHEPDVKGYRLYCANPEKIIISRNVIFNESSCFFIDRPLSNVSELTEDSADATTAPESEDTTPAPQEPAPSVPAPSLRRSTRVRRPPTRFGTPVEDTETPRPATTTTSVPETPIIDDPGQLPPLPDSPPPSPSSSTRHDERVPTEDTQDNSPATPTMDTSNLHHHEYIPVYDEPTTSVLSPIDQHQDEPIPNFQFPPVSPRSSDVSRRRHRSIDISDDDDDPLYAKRQRILMAFALSSAGLPTTIRQAYASDERDAWIEATEAEYESLMEHNTWTLCEIPPDRKPIGCRWLFTKKFAADGSLSRYKARLVAQGFTQIAGIDYTDVFAPVIRSTSIRFFLALAAIQQMEVHHMDVQTAFLNGNLTETLYMRQPPGFIEPGNEHLVCRLNRSLYGLKQSSREWNIALDTFFREQAFVPLLCDPCIYALHSPQGLALVGVYVDDFIILCKHQGLLSRIKSDLSTRFKMKDLGQLQFCLGIEIQRPDSSTIILHQR</sequence>
<reference evidence="4 5" key="1">
    <citation type="submission" date="2019-07" db="EMBL/GenBank/DDBJ databases">
        <title>Genomics analysis of Aphanomyces spp. identifies a new class of oomycete effector associated with host adaptation.</title>
        <authorList>
            <person name="Gaulin E."/>
        </authorList>
    </citation>
    <scope>NUCLEOTIDE SEQUENCE [LARGE SCALE GENOMIC DNA]</scope>
    <source>
        <strain evidence="4 5">ATCC 201684</strain>
    </source>
</reference>
<keyword evidence="5" id="KW-1185">Reference proteome</keyword>
<feature type="region of interest" description="Disordered" evidence="1">
    <location>
        <begin position="180"/>
        <end position="217"/>
    </location>
</feature>
<feature type="compositionally biased region" description="Polar residues" evidence="1">
    <location>
        <begin position="152"/>
        <end position="163"/>
    </location>
</feature>
<dbReference type="Pfam" id="PF25597">
    <property type="entry name" value="SH3_retrovirus"/>
    <property type="match status" value="1"/>
</dbReference>
<feature type="domain" description="Retroviral polymerase SH3-like" evidence="3">
    <location>
        <begin position="2"/>
        <end position="36"/>
    </location>
</feature>
<dbReference type="InterPro" id="IPR057670">
    <property type="entry name" value="SH3_retrovirus"/>
</dbReference>
<feature type="compositionally biased region" description="Polar residues" evidence="1">
    <location>
        <begin position="54"/>
        <end position="67"/>
    </location>
</feature>
<feature type="domain" description="Reverse transcriptase Ty1/copia-type" evidence="2">
    <location>
        <begin position="275"/>
        <end position="484"/>
    </location>
</feature>
<protein>
    <submittedName>
        <fullName evidence="4">Uncharacterized protein</fullName>
    </submittedName>
</protein>
<dbReference type="Proteomes" id="UP000481153">
    <property type="component" value="Unassembled WGS sequence"/>
</dbReference>
<dbReference type="AlphaFoldDB" id="A0A6G0XEM6"/>